<accession>A8ZZU3</accession>
<evidence type="ECO:0000313" key="1">
    <source>
        <dbReference type="EMBL" id="ABW67343.1"/>
    </source>
</evidence>
<dbReference type="HOGENOM" id="CLU_135509_0_0_7"/>
<organism evidence="1 2">
    <name type="scientific">Desulfosudis oleivorans (strain DSM 6200 / JCM 39069 / Hxd3)</name>
    <name type="common">Desulfococcus oleovorans</name>
    <dbReference type="NCBI Taxonomy" id="96561"/>
    <lineage>
        <taxon>Bacteria</taxon>
        <taxon>Pseudomonadati</taxon>
        <taxon>Thermodesulfobacteriota</taxon>
        <taxon>Desulfobacteria</taxon>
        <taxon>Desulfobacterales</taxon>
        <taxon>Desulfosudaceae</taxon>
        <taxon>Desulfosudis</taxon>
    </lineage>
</organism>
<dbReference type="RefSeq" id="WP_012174959.1">
    <property type="nucleotide sequence ID" value="NC_009943.1"/>
</dbReference>
<dbReference type="KEGG" id="dol:Dole_1539"/>
<name>A8ZZU3_DESOH</name>
<dbReference type="STRING" id="96561.Dole_1539"/>
<keyword evidence="2" id="KW-1185">Reference proteome</keyword>
<protein>
    <submittedName>
        <fullName evidence="1">Pyridoxamine 5'-phosphate oxidase-related FMN-binding</fullName>
    </submittedName>
</protein>
<dbReference type="Proteomes" id="UP000008561">
    <property type="component" value="Chromosome"/>
</dbReference>
<reference evidence="1 2" key="1">
    <citation type="submission" date="2007-10" db="EMBL/GenBank/DDBJ databases">
        <title>Complete sequence of Desulfococcus oleovorans Hxd3.</title>
        <authorList>
            <consortium name="US DOE Joint Genome Institute"/>
            <person name="Copeland A."/>
            <person name="Lucas S."/>
            <person name="Lapidus A."/>
            <person name="Barry K."/>
            <person name="Glavina del Rio T."/>
            <person name="Dalin E."/>
            <person name="Tice H."/>
            <person name="Pitluck S."/>
            <person name="Kiss H."/>
            <person name="Brettin T."/>
            <person name="Bruce D."/>
            <person name="Detter J.C."/>
            <person name="Han C."/>
            <person name="Schmutz J."/>
            <person name="Larimer F."/>
            <person name="Land M."/>
            <person name="Hauser L."/>
            <person name="Kyrpides N."/>
            <person name="Kim E."/>
            <person name="Wawrik B."/>
            <person name="Richardson P."/>
        </authorList>
    </citation>
    <scope>NUCLEOTIDE SEQUENCE [LARGE SCALE GENOMIC DNA]</scope>
    <source>
        <strain evidence="2">DSM 6200 / JCM 39069 / Hxd3</strain>
    </source>
</reference>
<gene>
    <name evidence="1" type="ordered locus">Dole_1539</name>
</gene>
<dbReference type="SUPFAM" id="SSF50475">
    <property type="entry name" value="FMN-binding split barrel"/>
    <property type="match status" value="1"/>
</dbReference>
<dbReference type="InterPro" id="IPR012349">
    <property type="entry name" value="Split_barrel_FMN-bd"/>
</dbReference>
<sequence>MDLKDYFESTKGTGVLATADKAGRANAAIYSRPHFFEDGTIGFIMLQRLTHANLQENPHACYLFAESGSKSAGRRLYLTKVAEEKETERLYQLKRRKTSPESEAEKGPKYLAIFTLDKVLPLIGDTE</sequence>
<proteinExistence type="predicted"/>
<dbReference type="eggNOG" id="COG0748">
    <property type="taxonomic scope" value="Bacteria"/>
</dbReference>
<dbReference type="OrthoDB" id="5396728at2"/>
<dbReference type="EMBL" id="CP000859">
    <property type="protein sequence ID" value="ABW67343.1"/>
    <property type="molecule type" value="Genomic_DNA"/>
</dbReference>
<dbReference type="Gene3D" id="2.30.110.10">
    <property type="entry name" value="Electron Transport, Fmn-binding Protein, Chain A"/>
    <property type="match status" value="1"/>
</dbReference>
<evidence type="ECO:0000313" key="2">
    <source>
        <dbReference type="Proteomes" id="UP000008561"/>
    </source>
</evidence>
<dbReference type="AlphaFoldDB" id="A8ZZU3"/>